<protein>
    <submittedName>
        <fullName evidence="1">YfcL family protein</fullName>
    </submittedName>
</protein>
<proteinExistence type="predicted"/>
<dbReference type="InterPro" id="IPR014987">
    <property type="entry name" value="UPF_YfcL"/>
</dbReference>
<reference evidence="1 2" key="1">
    <citation type="submission" date="2023-09" db="EMBL/GenBank/DDBJ databases">
        <authorList>
            <person name="Qi X."/>
        </authorList>
    </citation>
    <scope>NUCLEOTIDE SEQUENCE [LARGE SCALE GENOMIC DNA]</scope>
    <source>
        <strain evidence="1 2">S1-1</strain>
    </source>
</reference>
<dbReference type="RefSeq" id="WP_348396372.1">
    <property type="nucleotide sequence ID" value="NZ_CP136600.1"/>
</dbReference>
<gene>
    <name evidence="1" type="ORF">RI844_19825</name>
</gene>
<evidence type="ECO:0000313" key="1">
    <source>
        <dbReference type="EMBL" id="WOH37585.1"/>
    </source>
</evidence>
<organism evidence="1 2">
    <name type="scientific">Thalassotalea fonticola</name>
    <dbReference type="NCBI Taxonomy" id="3065649"/>
    <lineage>
        <taxon>Bacteria</taxon>
        <taxon>Pseudomonadati</taxon>
        <taxon>Pseudomonadota</taxon>
        <taxon>Gammaproteobacteria</taxon>
        <taxon>Alteromonadales</taxon>
        <taxon>Colwelliaceae</taxon>
        <taxon>Thalassotalea</taxon>
    </lineage>
</organism>
<sequence length="97" mass="11181">MLTLMQNIENLEQLFSYFDGLIELDCDDQLFASSYLRGFLEVAAVEFGTLQQPLSVALYNKVDGQLTASQAELSEQDKIFVSNFWQALKPYFYSYEQ</sequence>
<name>A0ABZ0GPL4_9GAMM</name>
<dbReference type="EMBL" id="CP136600">
    <property type="protein sequence ID" value="WOH37585.1"/>
    <property type="molecule type" value="Genomic_DNA"/>
</dbReference>
<dbReference type="Pfam" id="PF08891">
    <property type="entry name" value="YfcL"/>
    <property type="match status" value="1"/>
</dbReference>
<accession>A0ABZ0GPL4</accession>
<dbReference type="Proteomes" id="UP001301442">
    <property type="component" value="Chromosome"/>
</dbReference>
<evidence type="ECO:0000313" key="2">
    <source>
        <dbReference type="Proteomes" id="UP001301442"/>
    </source>
</evidence>
<keyword evidence="2" id="KW-1185">Reference proteome</keyword>